<reference evidence="9 10" key="1">
    <citation type="submission" date="2020-02" db="EMBL/GenBank/DDBJ databases">
        <authorList>
            <person name="Ferguson B K."/>
        </authorList>
    </citation>
    <scope>NUCLEOTIDE SEQUENCE [LARGE SCALE GENOMIC DNA]</scope>
</reference>
<dbReference type="OrthoDB" id="354at2759"/>
<dbReference type="PANTHER" id="PTHR28580">
    <property type="entry name" value="GENERAL TRANSCRIPTION FACTOR IIH SUBUNIT 5"/>
    <property type="match status" value="1"/>
</dbReference>
<evidence type="ECO:0000256" key="1">
    <source>
        <dbReference type="ARBA" id="ARBA00004123"/>
    </source>
</evidence>
<keyword evidence="4 8" id="KW-0805">Transcription regulation</keyword>
<dbReference type="GO" id="GO:0000439">
    <property type="term" value="C:transcription factor TFIIH core complex"/>
    <property type="evidence" value="ECO:0007669"/>
    <property type="project" value="UniProtKB-UniRule"/>
</dbReference>
<dbReference type="Proteomes" id="UP000479000">
    <property type="component" value="Unassembled WGS sequence"/>
</dbReference>
<proteinExistence type="inferred from homology"/>
<accession>A0A6H5FVS8</accession>
<keyword evidence="10" id="KW-1185">Reference proteome</keyword>
<evidence type="ECO:0000256" key="6">
    <source>
        <dbReference type="ARBA" id="ARBA00023204"/>
    </source>
</evidence>
<dbReference type="Gene3D" id="3.30.70.1220">
    <property type="entry name" value="TFB5-like"/>
    <property type="match status" value="1"/>
</dbReference>
<evidence type="ECO:0000256" key="4">
    <source>
        <dbReference type="ARBA" id="ARBA00023015"/>
    </source>
</evidence>
<dbReference type="EMBL" id="CADCXU010001223">
    <property type="protein sequence ID" value="CAA9993793.1"/>
    <property type="molecule type" value="Genomic_DNA"/>
</dbReference>
<keyword evidence="7 8" id="KW-0539">Nucleus</keyword>
<dbReference type="Pfam" id="PF06331">
    <property type="entry name" value="Tfb5"/>
    <property type="match status" value="1"/>
</dbReference>
<comment type="function">
    <text evidence="8">In NER, TFIIH acts by opening DNA around the lesion to allow the excision of the damaged oligonucleotide and its replacement by a new DNA fragment. In transcription, TFIIH has an essential role in transcription initiation. When the pre-initiation complex (PIC) has been established, TFIIH is required for promoter opening and promoter escape.</text>
</comment>
<dbReference type="GO" id="GO:0006367">
    <property type="term" value="P:transcription initiation at RNA polymerase II promoter"/>
    <property type="evidence" value="ECO:0007669"/>
    <property type="project" value="UniProtKB-UniRule"/>
</dbReference>
<dbReference type="InterPro" id="IPR035935">
    <property type="entry name" value="TFB5-like_sf"/>
</dbReference>
<dbReference type="SMART" id="SM01395">
    <property type="entry name" value="Tbf5"/>
    <property type="match status" value="1"/>
</dbReference>
<dbReference type="InterPro" id="IPR009400">
    <property type="entry name" value="TFIIH_TTDA/Tfb5"/>
</dbReference>
<comment type="similarity">
    <text evidence="2 8">Belongs to the TFB5 family.</text>
</comment>
<gene>
    <name evidence="9" type="ORF">NTEN_LOCUS676</name>
</gene>
<protein>
    <recommendedName>
        <fullName evidence="8">General transcription and DNA repair factor IIH subunit TFB5</fullName>
    </recommendedName>
</protein>
<dbReference type="GO" id="GO:0006294">
    <property type="term" value="P:nucleotide-excision repair, preincision complex assembly"/>
    <property type="evidence" value="ECO:0007669"/>
    <property type="project" value="TreeGrafter"/>
</dbReference>
<dbReference type="FunFam" id="3.30.70.1220:FF:000001">
    <property type="entry name" value="General transcription factor IIH subunit 5"/>
    <property type="match status" value="1"/>
</dbReference>
<evidence type="ECO:0000313" key="9">
    <source>
        <dbReference type="EMBL" id="CAA9993793.1"/>
    </source>
</evidence>
<comment type="subcellular location">
    <subcellularLocation>
        <location evidence="1 8">Nucleus</location>
    </subcellularLocation>
</comment>
<dbReference type="SUPFAM" id="SSF142897">
    <property type="entry name" value="TFB5-like"/>
    <property type="match status" value="1"/>
</dbReference>
<keyword evidence="5 8" id="KW-0804">Transcription</keyword>
<organism evidence="9 10">
    <name type="scientific">Nesidiocoris tenuis</name>
    <dbReference type="NCBI Taxonomy" id="355587"/>
    <lineage>
        <taxon>Eukaryota</taxon>
        <taxon>Metazoa</taxon>
        <taxon>Ecdysozoa</taxon>
        <taxon>Arthropoda</taxon>
        <taxon>Hexapoda</taxon>
        <taxon>Insecta</taxon>
        <taxon>Pterygota</taxon>
        <taxon>Neoptera</taxon>
        <taxon>Paraneoptera</taxon>
        <taxon>Hemiptera</taxon>
        <taxon>Heteroptera</taxon>
        <taxon>Panheteroptera</taxon>
        <taxon>Cimicomorpha</taxon>
        <taxon>Miridae</taxon>
        <taxon>Dicyphina</taxon>
        <taxon>Nesidiocoris</taxon>
    </lineage>
</organism>
<evidence type="ECO:0000256" key="8">
    <source>
        <dbReference type="RuleBase" id="RU368032"/>
    </source>
</evidence>
<evidence type="ECO:0000313" key="10">
    <source>
        <dbReference type="Proteomes" id="UP000479000"/>
    </source>
</evidence>
<dbReference type="AlphaFoldDB" id="A0A6H5FVS8"/>
<comment type="subunit">
    <text evidence="8">Component of the 7-subunit TFIIH core complex.</text>
</comment>
<dbReference type="PANTHER" id="PTHR28580:SF1">
    <property type="entry name" value="GENERAL TRANSCRIPTION FACTOR IIH SUBUNIT 5"/>
    <property type="match status" value="1"/>
</dbReference>
<dbReference type="GO" id="GO:0005675">
    <property type="term" value="C:transcription factor TFIIH holo complex"/>
    <property type="evidence" value="ECO:0007669"/>
    <property type="project" value="TreeGrafter"/>
</dbReference>
<sequence>MVKVTRGTLVKCDPAMKEFLIHLDETMAIGTKFIIEDLDEQHLFIQTDAIETLMARVDDLMDKISFPMTEKS</sequence>
<evidence type="ECO:0000256" key="2">
    <source>
        <dbReference type="ARBA" id="ARBA00007470"/>
    </source>
</evidence>
<evidence type="ECO:0000256" key="5">
    <source>
        <dbReference type="ARBA" id="ARBA00023163"/>
    </source>
</evidence>
<keyword evidence="3 8" id="KW-0227">DNA damage</keyword>
<name>A0A6H5FVS8_9HEMI</name>
<evidence type="ECO:0000256" key="7">
    <source>
        <dbReference type="ARBA" id="ARBA00023242"/>
    </source>
</evidence>
<keyword evidence="6 8" id="KW-0234">DNA repair</keyword>
<evidence type="ECO:0000256" key="3">
    <source>
        <dbReference type="ARBA" id="ARBA00022763"/>
    </source>
</evidence>